<keyword evidence="4" id="KW-1185">Reference proteome</keyword>
<protein>
    <recommendedName>
        <fullName evidence="2">N-terminal Ras-GEF domain-containing protein</fullName>
    </recommendedName>
</protein>
<evidence type="ECO:0000256" key="1">
    <source>
        <dbReference type="PROSITE-ProRule" id="PRU00135"/>
    </source>
</evidence>
<dbReference type="GO" id="GO:0005085">
    <property type="term" value="F:guanyl-nucleotide exchange factor activity"/>
    <property type="evidence" value="ECO:0007669"/>
    <property type="project" value="UniProtKB-KW"/>
</dbReference>
<dbReference type="Proteomes" id="UP000472272">
    <property type="component" value="Chromosome 17"/>
</dbReference>
<evidence type="ECO:0000313" key="3">
    <source>
        <dbReference type="Ensembl" id="ENSPMRP00000031986.1"/>
    </source>
</evidence>
<dbReference type="PROSITE" id="PS50212">
    <property type="entry name" value="RASGEF_NTER"/>
    <property type="match status" value="1"/>
</dbReference>
<keyword evidence="1" id="KW-0344">Guanine-nucleotide releasing factor</keyword>
<evidence type="ECO:0000313" key="4">
    <source>
        <dbReference type="Proteomes" id="UP000472272"/>
    </source>
</evidence>
<name>A0A670K584_PODMU</name>
<dbReference type="Gene3D" id="1.20.870.10">
    <property type="entry name" value="Son of sevenless (SoS) protein Chain: S domain 1"/>
    <property type="match status" value="1"/>
</dbReference>
<evidence type="ECO:0000259" key="2">
    <source>
        <dbReference type="PROSITE" id="PS50212"/>
    </source>
</evidence>
<accession>A0A670K584</accession>
<organism evidence="3 4">
    <name type="scientific">Podarcis muralis</name>
    <name type="common">Wall lizard</name>
    <name type="synonym">Lacerta muralis</name>
    <dbReference type="NCBI Taxonomy" id="64176"/>
    <lineage>
        <taxon>Eukaryota</taxon>
        <taxon>Metazoa</taxon>
        <taxon>Chordata</taxon>
        <taxon>Craniata</taxon>
        <taxon>Vertebrata</taxon>
        <taxon>Euteleostomi</taxon>
        <taxon>Lepidosauria</taxon>
        <taxon>Squamata</taxon>
        <taxon>Bifurcata</taxon>
        <taxon>Unidentata</taxon>
        <taxon>Episquamata</taxon>
        <taxon>Laterata</taxon>
        <taxon>Lacertibaenia</taxon>
        <taxon>Lacertidae</taxon>
        <taxon>Podarcis</taxon>
    </lineage>
</organism>
<proteinExistence type="predicted"/>
<dbReference type="Ensembl" id="ENSPMRT00000033921.1">
    <property type="protein sequence ID" value="ENSPMRP00000031986.1"/>
    <property type="gene ID" value="ENSPMRG00000020725.1"/>
</dbReference>
<reference evidence="3" key="2">
    <citation type="submission" date="2025-08" db="UniProtKB">
        <authorList>
            <consortium name="Ensembl"/>
        </authorList>
    </citation>
    <scope>IDENTIFICATION</scope>
</reference>
<sequence length="110" mass="12974">MHRLIISSTEMLRKLIDLYLDALGNHSSLLCYKICHLVRYCIREFWVVFKTDFNLTNAMEEFQELVRVNGKELHCRLIDVSQIDAQEWCRKIAQQIKSNSSKKRKSVATL</sequence>
<dbReference type="GeneTree" id="ENSGT00940000158910"/>
<reference evidence="3" key="3">
    <citation type="submission" date="2025-09" db="UniProtKB">
        <authorList>
            <consortium name="Ensembl"/>
        </authorList>
    </citation>
    <scope>IDENTIFICATION</scope>
</reference>
<dbReference type="InterPro" id="IPR000651">
    <property type="entry name" value="Ras-like_Gua-exchang_fac_N"/>
</dbReference>
<dbReference type="SUPFAM" id="SSF48366">
    <property type="entry name" value="Ras GEF"/>
    <property type="match status" value="1"/>
</dbReference>
<dbReference type="AlphaFoldDB" id="A0A670K584"/>
<feature type="domain" description="N-terminal Ras-GEF" evidence="2">
    <location>
        <begin position="1"/>
        <end position="85"/>
    </location>
</feature>
<dbReference type="InterPro" id="IPR023578">
    <property type="entry name" value="Ras_GEF_dom_sf"/>
</dbReference>
<reference evidence="3 4" key="1">
    <citation type="journal article" date="2019" name="Proc. Natl. Acad. Sci. U.S.A.">
        <title>Regulatory changes in pterin and carotenoid genes underlie balanced color polymorphisms in the wall lizard.</title>
        <authorList>
            <person name="Andrade P."/>
            <person name="Pinho C."/>
            <person name="Perez I de Lanuza G."/>
            <person name="Afonso S."/>
            <person name="Brejcha J."/>
            <person name="Rubin C.J."/>
            <person name="Wallerman O."/>
            <person name="Pereira P."/>
            <person name="Sabatino S.J."/>
            <person name="Bellati A."/>
            <person name="Pellitteri-Rosa D."/>
            <person name="Bosakova Z."/>
            <person name="Bunikis I."/>
            <person name="Carretero M.A."/>
            <person name="Feiner N."/>
            <person name="Marsik P."/>
            <person name="Pauperio F."/>
            <person name="Salvi D."/>
            <person name="Soler L."/>
            <person name="While G.M."/>
            <person name="Uller T."/>
            <person name="Font E."/>
            <person name="Andersson L."/>
            <person name="Carneiro M."/>
        </authorList>
    </citation>
    <scope>NUCLEOTIDE SEQUENCE</scope>
</reference>